<dbReference type="GO" id="GO:0005506">
    <property type="term" value="F:iron ion binding"/>
    <property type="evidence" value="ECO:0007669"/>
    <property type="project" value="InterPro"/>
</dbReference>
<comment type="caution">
    <text evidence="1">The sequence shown here is derived from an EMBL/GenBank/DDBJ whole genome shotgun (WGS) entry which is preliminary data.</text>
</comment>
<gene>
    <name evidence="1" type="ORF">PGLA1383_LOCUS9634</name>
</gene>
<keyword evidence="2" id="KW-1185">Reference proteome</keyword>
<organism evidence="1 2">
    <name type="scientific">Polarella glacialis</name>
    <name type="common">Dinoflagellate</name>
    <dbReference type="NCBI Taxonomy" id="89957"/>
    <lineage>
        <taxon>Eukaryota</taxon>
        <taxon>Sar</taxon>
        <taxon>Alveolata</taxon>
        <taxon>Dinophyceae</taxon>
        <taxon>Suessiales</taxon>
        <taxon>Suessiaceae</taxon>
        <taxon>Polarella</taxon>
    </lineage>
</organism>
<dbReference type="Gene3D" id="1.10.630.10">
    <property type="entry name" value="Cytochrome P450"/>
    <property type="match status" value="1"/>
</dbReference>
<accession>A0A813DUF6</accession>
<proteinExistence type="predicted"/>
<reference evidence="1" key="1">
    <citation type="submission" date="2021-02" db="EMBL/GenBank/DDBJ databases">
        <authorList>
            <person name="Dougan E. K."/>
            <person name="Rhodes N."/>
            <person name="Thang M."/>
            <person name="Chan C."/>
        </authorList>
    </citation>
    <scope>NUCLEOTIDE SEQUENCE</scope>
</reference>
<dbReference type="Proteomes" id="UP000654075">
    <property type="component" value="Unassembled WGS sequence"/>
</dbReference>
<evidence type="ECO:0008006" key="3">
    <source>
        <dbReference type="Google" id="ProtNLM"/>
    </source>
</evidence>
<dbReference type="InterPro" id="IPR036396">
    <property type="entry name" value="Cyt_P450_sf"/>
</dbReference>
<evidence type="ECO:0000313" key="2">
    <source>
        <dbReference type="Proteomes" id="UP000654075"/>
    </source>
</evidence>
<dbReference type="AlphaFoldDB" id="A0A813DUF6"/>
<protein>
    <recommendedName>
        <fullName evidence="3">Cytochrome P450</fullName>
    </recommendedName>
</protein>
<dbReference type="SUPFAM" id="SSF48264">
    <property type="entry name" value="Cytochrome P450"/>
    <property type="match status" value="1"/>
</dbReference>
<dbReference type="EMBL" id="CAJNNV010004581">
    <property type="protein sequence ID" value="CAE8590931.1"/>
    <property type="molecule type" value="Genomic_DNA"/>
</dbReference>
<evidence type="ECO:0000313" key="1">
    <source>
        <dbReference type="EMBL" id="CAE8590931.1"/>
    </source>
</evidence>
<sequence length="420" mass="46554">MNLHLNNYASMAASWKTGETPSMWQRVTAIAVTGTLIVLNDMQNTEAFLAFSRSTCRTLLPFGRGFIDGTGYQHVINSITDPNMPRMFQMGANGGTEACFDPSMVIFQSSGTPEHSQSRRLWDDAVMSSMHLGDLPDLGNTSARGWMRRMRDRVGWKLPTEDEVGALIVPLLLERIWGKKPTAKEAETVAGYLSVGKVCIFGGMADSIPFLPSMIAAVRTAHVDFARDSPTADKLVKLLEEPGFAAVQKLYQSRGRPIRDVAVQGLADATMFAGVLGTTDMTFKCVKYTWQDPKHLRLFREKPTEYIWELMRVQAAVQGVSSVSTKARDDHMAGEEVHFPAGTPVAYSVSIANRDPIMFSKPSDMDFQRPWSEMGEMLSWNGRLKDVIARNYTGAPRFCPGHDLSVKLAAHVCAHLTRNL</sequence>
<dbReference type="GO" id="GO:0016705">
    <property type="term" value="F:oxidoreductase activity, acting on paired donors, with incorporation or reduction of molecular oxygen"/>
    <property type="evidence" value="ECO:0007669"/>
    <property type="project" value="InterPro"/>
</dbReference>
<name>A0A813DUF6_POLGL</name>
<dbReference type="GO" id="GO:0020037">
    <property type="term" value="F:heme binding"/>
    <property type="evidence" value="ECO:0007669"/>
    <property type="project" value="InterPro"/>
</dbReference>
<dbReference type="GO" id="GO:0004497">
    <property type="term" value="F:monooxygenase activity"/>
    <property type="evidence" value="ECO:0007669"/>
    <property type="project" value="InterPro"/>
</dbReference>
<dbReference type="OrthoDB" id="434940at2759"/>